<dbReference type="CDD" id="cd11386">
    <property type="entry name" value="MCP_signal"/>
    <property type="match status" value="1"/>
</dbReference>
<feature type="transmembrane region" description="Helical" evidence="10">
    <location>
        <begin position="12"/>
        <end position="33"/>
    </location>
</feature>
<evidence type="ECO:0000313" key="13">
    <source>
        <dbReference type="EMBL" id="AGF57681.1"/>
    </source>
</evidence>
<keyword evidence="6 8" id="KW-0807">Transducer</keyword>
<dbReference type="CDD" id="cd06225">
    <property type="entry name" value="HAMP"/>
    <property type="match status" value="1"/>
</dbReference>
<reference evidence="13 14" key="1">
    <citation type="submission" date="2013-02" db="EMBL/GenBank/DDBJ databases">
        <title>Genome sequence of Clostridium saccharoperbutylacetonicum N1-4(HMT).</title>
        <authorList>
            <person name="Poehlein A."/>
            <person name="Daniel R."/>
        </authorList>
    </citation>
    <scope>NUCLEOTIDE SEQUENCE [LARGE SCALE GENOMIC DNA]</scope>
    <source>
        <strain evidence="14">N1-4(HMT)</strain>
    </source>
</reference>
<comment type="subcellular location">
    <subcellularLocation>
        <location evidence="1">Cell membrane</location>
        <topology evidence="1">Multi-pass membrane protein</topology>
    </subcellularLocation>
</comment>
<dbReference type="PROSITE" id="PS50111">
    <property type="entry name" value="CHEMOTAXIS_TRANSDUC_2"/>
    <property type="match status" value="1"/>
</dbReference>
<dbReference type="RefSeq" id="WP_015393994.1">
    <property type="nucleotide sequence ID" value="NC_020291.1"/>
</dbReference>
<dbReference type="STRING" id="36745.CLSAP_36970"/>
<evidence type="ECO:0000313" key="14">
    <source>
        <dbReference type="Proteomes" id="UP000011728"/>
    </source>
</evidence>
<feature type="coiled-coil region" evidence="9">
    <location>
        <begin position="411"/>
        <end position="438"/>
    </location>
</feature>
<evidence type="ECO:0000256" key="3">
    <source>
        <dbReference type="ARBA" id="ARBA00022692"/>
    </source>
</evidence>
<dbReference type="SMART" id="SM00304">
    <property type="entry name" value="HAMP"/>
    <property type="match status" value="1"/>
</dbReference>
<dbReference type="AlphaFoldDB" id="M1MSJ0"/>
<dbReference type="Gene3D" id="1.10.287.950">
    <property type="entry name" value="Methyl-accepting chemotaxis protein"/>
    <property type="match status" value="1"/>
</dbReference>
<protein>
    <submittedName>
        <fullName evidence="13">Methyl-accepting chemotaxis sensory transducer</fullName>
    </submittedName>
</protein>
<dbReference type="EMBL" id="CP004121">
    <property type="protein sequence ID" value="AGF57681.1"/>
    <property type="molecule type" value="Genomic_DNA"/>
</dbReference>
<proteinExistence type="inferred from homology"/>
<dbReference type="InterPro" id="IPR004089">
    <property type="entry name" value="MCPsignal_dom"/>
</dbReference>
<feature type="transmembrane region" description="Helical" evidence="10">
    <location>
        <begin position="283"/>
        <end position="307"/>
    </location>
</feature>
<evidence type="ECO:0000256" key="9">
    <source>
        <dbReference type="SAM" id="Coils"/>
    </source>
</evidence>
<accession>M1MSJ0</accession>
<dbReference type="PANTHER" id="PTHR32089">
    <property type="entry name" value="METHYL-ACCEPTING CHEMOTAXIS PROTEIN MCPB"/>
    <property type="match status" value="1"/>
</dbReference>
<evidence type="ECO:0000256" key="6">
    <source>
        <dbReference type="ARBA" id="ARBA00023224"/>
    </source>
</evidence>
<dbReference type="PROSITE" id="PS50885">
    <property type="entry name" value="HAMP"/>
    <property type="match status" value="1"/>
</dbReference>
<comment type="similarity">
    <text evidence="7">Belongs to the methyl-accepting chemotaxis (MCP) protein family.</text>
</comment>
<dbReference type="Gene3D" id="3.30.450.20">
    <property type="entry name" value="PAS domain"/>
    <property type="match status" value="1"/>
</dbReference>
<dbReference type="eggNOG" id="COG0840">
    <property type="taxonomic scope" value="Bacteria"/>
</dbReference>
<keyword evidence="5 10" id="KW-0472">Membrane</keyword>
<dbReference type="OrthoDB" id="369336at2"/>
<dbReference type="PANTHER" id="PTHR32089:SF112">
    <property type="entry name" value="LYSOZYME-LIKE PROTEIN-RELATED"/>
    <property type="match status" value="1"/>
</dbReference>
<dbReference type="SUPFAM" id="SSF103190">
    <property type="entry name" value="Sensory domain-like"/>
    <property type="match status" value="1"/>
</dbReference>
<dbReference type="InterPro" id="IPR029151">
    <property type="entry name" value="Sensor-like_sf"/>
</dbReference>
<dbReference type="HOGENOM" id="CLU_000445_107_19_9"/>
<feature type="domain" description="Methyl-accepting transducer" evidence="11">
    <location>
        <begin position="382"/>
        <end position="639"/>
    </location>
</feature>
<dbReference type="GO" id="GO:0007165">
    <property type="term" value="P:signal transduction"/>
    <property type="evidence" value="ECO:0007669"/>
    <property type="project" value="UniProtKB-KW"/>
</dbReference>
<keyword evidence="3 10" id="KW-0812">Transmembrane</keyword>
<dbReference type="Proteomes" id="UP000011728">
    <property type="component" value="Chromosome"/>
</dbReference>
<evidence type="ECO:0000256" key="1">
    <source>
        <dbReference type="ARBA" id="ARBA00004651"/>
    </source>
</evidence>
<dbReference type="Pfam" id="PF17203">
    <property type="entry name" value="sCache_3_2"/>
    <property type="match status" value="1"/>
</dbReference>
<sequence length="668" mass="72553">MKKKGSIKFKVLTIPLIVVFVVIVAITAVAITISQKSLMQQMQTDGLNLAKQIKSQVEIDNEAMDSINQSISDKIRTTGSFILNNSDKVNNEYLTNLAKQFEIDEINYCDPTGKIIYSNLPTSIGASFDSKHISYPVLKGDKDFLVENIRKSKETNDYYKYGYVSKSGLGMVQIGVIANKVQKLSQAVDVQALVEKLAEDKSIEYAVFIDKNLTQTASSKTNEIGEKVDDIGSKTAAVEGKEYSSIFNYNGIKVYDVLVPVHNGNDLIGAINLGLSMEIAEKAFINMLVIIVGIAVVIFLISIVVLLKISRGIINPLNKLVQASEEIAQGDLRDTIEIHSNDEIGVLADSFNVMSNYLKNTLSTINQESLDVSEMASSLNSNAEQMASATSDVTNAIQDVSQGATQQASDLVNISNNVLELSDELDNIRNKISDVRDSASLTQEKAYTGSDQMKILLKTIEEVKVSFGEVTKKINSLNLSVSKIGSITDIINGISEQTNLLALNAAIEAARAGEAGRGFAVVSEEIRKLAEESKTSTEEIKQLIGSISNETKDVIDNSGNVTDLVERQLENVNSTLVALREMMGAVANIGPTVDVVDKSLQVTMNSKNSIVATIDNITAVSEETSASSEEIAASSEEVLASSEEVSKYARDLEHVAKNLNEEINKFKI</sequence>
<evidence type="ECO:0000256" key="10">
    <source>
        <dbReference type="SAM" id="Phobius"/>
    </source>
</evidence>
<dbReference type="SUPFAM" id="SSF58104">
    <property type="entry name" value="Methyl-accepting chemotaxis protein (MCP) signaling domain"/>
    <property type="match status" value="1"/>
</dbReference>
<keyword evidence="9" id="KW-0175">Coiled coil</keyword>
<keyword evidence="4 10" id="KW-1133">Transmembrane helix</keyword>
<evidence type="ECO:0000259" key="11">
    <source>
        <dbReference type="PROSITE" id="PS50111"/>
    </source>
</evidence>
<dbReference type="Pfam" id="PF00672">
    <property type="entry name" value="HAMP"/>
    <property type="match status" value="1"/>
</dbReference>
<dbReference type="Pfam" id="PF00015">
    <property type="entry name" value="MCPsignal"/>
    <property type="match status" value="1"/>
</dbReference>
<organism evidence="13 14">
    <name type="scientific">Clostridium saccharoperbutylacetonicum N1-4(HMT)</name>
    <dbReference type="NCBI Taxonomy" id="931276"/>
    <lineage>
        <taxon>Bacteria</taxon>
        <taxon>Bacillati</taxon>
        <taxon>Bacillota</taxon>
        <taxon>Clostridia</taxon>
        <taxon>Eubacteriales</taxon>
        <taxon>Clostridiaceae</taxon>
        <taxon>Clostridium</taxon>
    </lineage>
</organism>
<evidence type="ECO:0000259" key="12">
    <source>
        <dbReference type="PROSITE" id="PS50885"/>
    </source>
</evidence>
<dbReference type="KEGG" id="csr:Cspa_c39210"/>
<evidence type="ECO:0000256" key="4">
    <source>
        <dbReference type="ARBA" id="ARBA00022989"/>
    </source>
</evidence>
<gene>
    <name evidence="13" type="ORF">Cspa_c39210</name>
</gene>
<dbReference type="InterPro" id="IPR003660">
    <property type="entry name" value="HAMP_dom"/>
</dbReference>
<evidence type="ECO:0000256" key="7">
    <source>
        <dbReference type="ARBA" id="ARBA00029447"/>
    </source>
</evidence>
<dbReference type="GO" id="GO:0005886">
    <property type="term" value="C:plasma membrane"/>
    <property type="evidence" value="ECO:0007669"/>
    <property type="project" value="UniProtKB-SubCell"/>
</dbReference>
<name>M1MSJ0_9CLOT</name>
<dbReference type="InterPro" id="IPR033463">
    <property type="entry name" value="sCache_3"/>
</dbReference>
<keyword evidence="14" id="KW-1185">Reference proteome</keyword>
<dbReference type="Gene3D" id="6.10.340.10">
    <property type="match status" value="1"/>
</dbReference>
<feature type="domain" description="HAMP" evidence="12">
    <location>
        <begin position="311"/>
        <end position="363"/>
    </location>
</feature>
<dbReference type="SMART" id="SM00283">
    <property type="entry name" value="MA"/>
    <property type="match status" value="1"/>
</dbReference>
<evidence type="ECO:0000256" key="5">
    <source>
        <dbReference type="ARBA" id="ARBA00023136"/>
    </source>
</evidence>
<evidence type="ECO:0000256" key="8">
    <source>
        <dbReference type="PROSITE-ProRule" id="PRU00284"/>
    </source>
</evidence>
<keyword evidence="2" id="KW-1003">Cell membrane</keyword>
<dbReference type="PATRIC" id="fig|931276.5.peg.3955"/>
<evidence type="ECO:0000256" key="2">
    <source>
        <dbReference type="ARBA" id="ARBA00022475"/>
    </source>
</evidence>